<protein>
    <submittedName>
        <fullName evidence="1">Uncharacterized protein</fullName>
    </submittedName>
</protein>
<reference evidence="1" key="1">
    <citation type="submission" date="2021-03" db="EMBL/GenBank/DDBJ databases">
        <authorList>
            <person name="Tagirdzhanova G."/>
        </authorList>
    </citation>
    <scope>NUCLEOTIDE SEQUENCE</scope>
</reference>
<dbReference type="AlphaFoldDB" id="A0A8H3I1Y5"/>
<organism evidence="1 2">
    <name type="scientific">Imshaugia aleurites</name>
    <dbReference type="NCBI Taxonomy" id="172621"/>
    <lineage>
        <taxon>Eukaryota</taxon>
        <taxon>Fungi</taxon>
        <taxon>Dikarya</taxon>
        <taxon>Ascomycota</taxon>
        <taxon>Pezizomycotina</taxon>
        <taxon>Lecanoromycetes</taxon>
        <taxon>OSLEUM clade</taxon>
        <taxon>Lecanoromycetidae</taxon>
        <taxon>Lecanorales</taxon>
        <taxon>Lecanorineae</taxon>
        <taxon>Parmeliaceae</taxon>
        <taxon>Imshaugia</taxon>
    </lineage>
</organism>
<dbReference type="EMBL" id="CAJPDT010000009">
    <property type="protein sequence ID" value="CAF9911932.1"/>
    <property type="molecule type" value="Genomic_DNA"/>
</dbReference>
<dbReference type="PANTHER" id="PTHR43611:SF3">
    <property type="entry name" value="FLAVIN MONONUCLEOTIDE HYDROLASE 1, CHLOROPLATIC"/>
    <property type="match status" value="1"/>
</dbReference>
<name>A0A8H3I1Y5_9LECA</name>
<evidence type="ECO:0000313" key="2">
    <source>
        <dbReference type="Proteomes" id="UP000664534"/>
    </source>
</evidence>
<evidence type="ECO:0000313" key="1">
    <source>
        <dbReference type="EMBL" id="CAF9911932.1"/>
    </source>
</evidence>
<accession>A0A8H3I1Y5</accession>
<sequence length="761" mass="84864">MGNSRSSLVQGEAPNTYQKYSHSHSPLRLDTFKWFQNVIFELNGVFLLSPDALDTDKRTRDVRYDVITSFAWCEFEKGLIDLNECRTQILTTLDFSEKEVADAIASAVSWRVSPEMRSLAQSLSSTHNIYAVGNLPQPVSDGLKESIGPSSPFDDIFVSSKLHERLPHPALLTKTLKLTGLDPKRTLYIGSQIDNVTTARSFGFHSIRCGDHQECIQHVLHICSDPIAKAKLWLERKAGKLDLETSLGITVRDSYLQSCILDATGDKSLIYYDPDQRLFSWYHGPAPKGLPQFPPDVDCNSLAYSVFDHLDDANRQAVMDQMLQYVDSEGILQGYLSKEKVRIDILMCVNGLVFFNEYGRGHQLVATENWIYKVLETRAFRDGTHYYPSPDVFLYYVSRLMRKAPGLRERFGPVLRDCVLERTEAQGDALALASRLIAAARCGVRNDHLMEKLLALQKEDGSWEAGVVYRFTRVSANPLTCFNSHLFSIQIPSSAINAAFSGAITRICPFLEKQPDDPITYDDFQYRAVGDIVQIGITAVLHHGLSWQQLSSVLCQTSIFMNGDPGASREHMHELSFEVIKDGTKVGKGLVSYRPSSSRLQSRDPTPVNLTTANNTALQLAPPNPSLDALAANGIRFRIPETPFTLVFGFLGDAIPASNVWEAFEGAHAQIVNALGQHPAMPIPGDRFDYAKKGVSITVLAKSGFVMTWKQLSWVLGGFYGFITGAPEHYQRLTCEIVCRGFGEVGFASVWYYPPSLEVTK</sequence>
<dbReference type="OrthoDB" id="2012566at2759"/>
<dbReference type="PANTHER" id="PTHR43611">
    <property type="entry name" value="ALPHA-D-GLUCOSE 1-PHOSPHATE PHOSPHATASE"/>
    <property type="match status" value="1"/>
</dbReference>
<dbReference type="InterPro" id="IPR023214">
    <property type="entry name" value="HAD_sf"/>
</dbReference>
<dbReference type="SUPFAM" id="SSF56784">
    <property type="entry name" value="HAD-like"/>
    <property type="match status" value="1"/>
</dbReference>
<comment type="caution">
    <text evidence="1">The sequence shown here is derived from an EMBL/GenBank/DDBJ whole genome shotgun (WGS) entry which is preliminary data.</text>
</comment>
<dbReference type="Proteomes" id="UP000664534">
    <property type="component" value="Unassembled WGS sequence"/>
</dbReference>
<dbReference type="InterPro" id="IPR036412">
    <property type="entry name" value="HAD-like_sf"/>
</dbReference>
<gene>
    <name evidence="1" type="ORF">IMSHALPRED_010642</name>
</gene>
<dbReference type="Gene3D" id="3.40.50.1000">
    <property type="entry name" value="HAD superfamily/HAD-like"/>
    <property type="match status" value="1"/>
</dbReference>
<keyword evidence="2" id="KW-1185">Reference proteome</keyword>
<proteinExistence type="predicted"/>